<evidence type="ECO:0000256" key="1">
    <source>
        <dbReference type="SAM" id="Phobius"/>
    </source>
</evidence>
<organism evidence="2 3">
    <name type="scientific">Cyprinus carpio carpio</name>
    <dbReference type="NCBI Taxonomy" id="630221"/>
    <lineage>
        <taxon>Eukaryota</taxon>
        <taxon>Metazoa</taxon>
        <taxon>Chordata</taxon>
        <taxon>Craniata</taxon>
        <taxon>Vertebrata</taxon>
        <taxon>Euteleostomi</taxon>
        <taxon>Actinopterygii</taxon>
        <taxon>Neopterygii</taxon>
        <taxon>Teleostei</taxon>
        <taxon>Ostariophysi</taxon>
        <taxon>Cypriniformes</taxon>
        <taxon>Cyprinidae</taxon>
        <taxon>Cyprininae</taxon>
        <taxon>Cyprinus</taxon>
    </lineage>
</organism>
<dbReference type="Proteomes" id="UP001108240">
    <property type="component" value="Unplaced"/>
</dbReference>
<dbReference type="Ensembl" id="ENSCCRT00000157211.1">
    <property type="protein sequence ID" value="ENSCCRP00000154955.1"/>
    <property type="gene ID" value="ENSCCRG00000069753.1"/>
</dbReference>
<reference evidence="2" key="1">
    <citation type="submission" date="2025-08" db="UniProtKB">
        <authorList>
            <consortium name="Ensembl"/>
        </authorList>
    </citation>
    <scope>IDENTIFICATION</scope>
</reference>
<dbReference type="GeneTree" id="ENSGT00950000182912"/>
<keyword evidence="1" id="KW-0472">Membrane</keyword>
<evidence type="ECO:0000313" key="3">
    <source>
        <dbReference type="Proteomes" id="UP001108240"/>
    </source>
</evidence>
<accession>A0A9J8BP09</accession>
<dbReference type="AlphaFoldDB" id="A0A9J8BP09"/>
<dbReference type="PANTHER" id="PTHR31025">
    <property type="entry name" value="SI:CH211-196P9.1-RELATED"/>
    <property type="match status" value="1"/>
</dbReference>
<keyword evidence="1" id="KW-0812">Transmembrane</keyword>
<proteinExistence type="predicted"/>
<evidence type="ECO:0000313" key="2">
    <source>
        <dbReference type="Ensembl" id="ENSCCRP00000154955.1"/>
    </source>
</evidence>
<feature type="transmembrane region" description="Helical" evidence="1">
    <location>
        <begin position="115"/>
        <end position="136"/>
    </location>
</feature>
<reference evidence="2" key="2">
    <citation type="submission" date="2025-09" db="UniProtKB">
        <authorList>
            <consortium name="Ensembl"/>
        </authorList>
    </citation>
    <scope>IDENTIFICATION</scope>
</reference>
<name>A0A9J8BP09_CYPCA</name>
<sequence>MRITTKPLQSMFLSQLDHFSDKLMQIFKSKGGAKGQKIKNALAITDSCDNINIKRECILKGLMIYLTEDPDSFFKEYVATEDAENEIPNTVMGIYKIRRGDCTEDIGVVIEGVKVLSNLDCVILAFIMLFGLIYALDLSFPDNLKYTFEFIQKILMNLEGHRLNAKIQQLKIKLFA</sequence>
<keyword evidence="1" id="KW-1133">Transmembrane helix</keyword>
<protein>
    <submittedName>
        <fullName evidence="2">Uncharacterized protein</fullName>
    </submittedName>
</protein>
<keyword evidence="3" id="KW-1185">Reference proteome</keyword>
<dbReference type="PANTHER" id="PTHR31025:SF27">
    <property type="entry name" value="SI:CH211-193K19.2-RELATED"/>
    <property type="match status" value="1"/>
</dbReference>